<accession>A0A6A6HWR9</accession>
<organism evidence="2 3">
    <name type="scientific">Trematosphaeria pertusa</name>
    <dbReference type="NCBI Taxonomy" id="390896"/>
    <lineage>
        <taxon>Eukaryota</taxon>
        <taxon>Fungi</taxon>
        <taxon>Dikarya</taxon>
        <taxon>Ascomycota</taxon>
        <taxon>Pezizomycotina</taxon>
        <taxon>Dothideomycetes</taxon>
        <taxon>Pleosporomycetidae</taxon>
        <taxon>Pleosporales</taxon>
        <taxon>Massarineae</taxon>
        <taxon>Trematosphaeriaceae</taxon>
        <taxon>Trematosphaeria</taxon>
    </lineage>
</organism>
<dbReference type="AlphaFoldDB" id="A0A6A6HWR9"/>
<sequence>MPPSSEKPKTPLPKPAPTNLQASLAQAQLCHHLSTQIITTACALYAVPSARSDLAILFSNTLTGTVIAQVVLQHAEGTRVLLEEEGGKLGSDNARIEALQNLLDAVEGLWSLLCTEARGKMDGDKEKTKGKGKKGEAERRNYFVEPALKAERVKGKK</sequence>
<dbReference type="EMBL" id="ML987209">
    <property type="protein sequence ID" value="KAF2242013.1"/>
    <property type="molecule type" value="Genomic_DNA"/>
</dbReference>
<feature type="region of interest" description="Disordered" evidence="1">
    <location>
        <begin position="121"/>
        <end position="140"/>
    </location>
</feature>
<evidence type="ECO:0000256" key="1">
    <source>
        <dbReference type="SAM" id="MobiDB-lite"/>
    </source>
</evidence>
<dbReference type="Proteomes" id="UP000800094">
    <property type="component" value="Unassembled WGS sequence"/>
</dbReference>
<name>A0A6A6HWR9_9PLEO</name>
<keyword evidence="3" id="KW-1185">Reference proteome</keyword>
<dbReference type="GeneID" id="54589325"/>
<evidence type="ECO:0000313" key="2">
    <source>
        <dbReference type="EMBL" id="KAF2242013.1"/>
    </source>
</evidence>
<proteinExistence type="predicted"/>
<evidence type="ECO:0000313" key="3">
    <source>
        <dbReference type="Proteomes" id="UP000800094"/>
    </source>
</evidence>
<gene>
    <name evidence="2" type="ORF">BU26DRAFT_610392</name>
</gene>
<protein>
    <submittedName>
        <fullName evidence="2">Uncharacterized protein</fullName>
    </submittedName>
</protein>
<reference evidence="2" key="1">
    <citation type="journal article" date="2020" name="Stud. Mycol.">
        <title>101 Dothideomycetes genomes: a test case for predicting lifestyles and emergence of pathogens.</title>
        <authorList>
            <person name="Haridas S."/>
            <person name="Albert R."/>
            <person name="Binder M."/>
            <person name="Bloem J."/>
            <person name="Labutti K."/>
            <person name="Salamov A."/>
            <person name="Andreopoulos B."/>
            <person name="Baker S."/>
            <person name="Barry K."/>
            <person name="Bills G."/>
            <person name="Bluhm B."/>
            <person name="Cannon C."/>
            <person name="Castanera R."/>
            <person name="Culley D."/>
            <person name="Daum C."/>
            <person name="Ezra D."/>
            <person name="Gonzalez J."/>
            <person name="Henrissat B."/>
            <person name="Kuo A."/>
            <person name="Liang C."/>
            <person name="Lipzen A."/>
            <person name="Lutzoni F."/>
            <person name="Magnuson J."/>
            <person name="Mondo S."/>
            <person name="Nolan M."/>
            <person name="Ohm R."/>
            <person name="Pangilinan J."/>
            <person name="Park H.-J."/>
            <person name="Ramirez L."/>
            <person name="Alfaro M."/>
            <person name="Sun H."/>
            <person name="Tritt A."/>
            <person name="Yoshinaga Y."/>
            <person name="Zwiers L.-H."/>
            <person name="Turgeon B."/>
            <person name="Goodwin S."/>
            <person name="Spatafora J."/>
            <person name="Crous P."/>
            <person name="Grigoriev I."/>
        </authorList>
    </citation>
    <scope>NUCLEOTIDE SEQUENCE</scope>
    <source>
        <strain evidence="2">CBS 122368</strain>
    </source>
</reference>
<dbReference type="RefSeq" id="XP_033677017.1">
    <property type="nucleotide sequence ID" value="XM_033835995.1"/>
</dbReference>